<keyword evidence="5" id="KW-0677">Repeat</keyword>
<evidence type="ECO:0000313" key="15">
    <source>
        <dbReference type="Proteomes" id="UP001158576"/>
    </source>
</evidence>
<evidence type="ECO:0000313" key="14">
    <source>
        <dbReference type="EMBL" id="CAG5113681.1"/>
    </source>
</evidence>
<dbReference type="SUPFAM" id="SSF49854">
    <property type="entry name" value="Spermadhesin, CUB domain"/>
    <property type="match status" value="2"/>
</dbReference>
<protein>
    <submittedName>
        <fullName evidence="14">Oidioi.mRNA.OKI2018_I69.chr2.g7771.t1.cds</fullName>
    </submittedName>
</protein>
<dbReference type="SMART" id="SM00042">
    <property type="entry name" value="CUB"/>
    <property type="match status" value="1"/>
</dbReference>
<organism evidence="14 15">
    <name type="scientific">Oikopleura dioica</name>
    <name type="common">Tunicate</name>
    <dbReference type="NCBI Taxonomy" id="34765"/>
    <lineage>
        <taxon>Eukaryota</taxon>
        <taxon>Metazoa</taxon>
        <taxon>Chordata</taxon>
        <taxon>Tunicata</taxon>
        <taxon>Appendicularia</taxon>
        <taxon>Copelata</taxon>
        <taxon>Oikopleuridae</taxon>
        <taxon>Oikopleura</taxon>
    </lineage>
</organism>
<dbReference type="PROSITE" id="PS50068">
    <property type="entry name" value="LDLRA_2"/>
    <property type="match status" value="2"/>
</dbReference>
<evidence type="ECO:0000259" key="13">
    <source>
        <dbReference type="PROSITE" id="PS01180"/>
    </source>
</evidence>
<evidence type="ECO:0000256" key="6">
    <source>
        <dbReference type="ARBA" id="ARBA00022989"/>
    </source>
</evidence>
<dbReference type="Pfam" id="PF00057">
    <property type="entry name" value="Ldl_recept_a"/>
    <property type="match status" value="1"/>
</dbReference>
<gene>
    <name evidence="14" type="ORF">OKIOD_LOCUS16536</name>
</gene>
<keyword evidence="9" id="KW-0168">Coated pit</keyword>
<dbReference type="InterPro" id="IPR000859">
    <property type="entry name" value="CUB_dom"/>
</dbReference>
<dbReference type="PRINTS" id="PR00261">
    <property type="entry name" value="LDLRECEPTOR"/>
</dbReference>
<dbReference type="PROSITE" id="PS01180">
    <property type="entry name" value="CUB"/>
    <property type="match status" value="2"/>
</dbReference>
<evidence type="ECO:0000256" key="9">
    <source>
        <dbReference type="ARBA" id="ARBA00023176"/>
    </source>
</evidence>
<dbReference type="InterPro" id="IPR002172">
    <property type="entry name" value="LDrepeatLR_classA_rpt"/>
</dbReference>
<evidence type="ECO:0000256" key="8">
    <source>
        <dbReference type="ARBA" id="ARBA00023157"/>
    </source>
</evidence>
<keyword evidence="4" id="KW-0812">Transmembrane</keyword>
<keyword evidence="3" id="KW-0254">Endocytosis</keyword>
<dbReference type="PROSITE" id="PS01209">
    <property type="entry name" value="LDLRA_1"/>
    <property type="match status" value="2"/>
</dbReference>
<evidence type="ECO:0000256" key="4">
    <source>
        <dbReference type="ARBA" id="ARBA00022692"/>
    </source>
</evidence>
<keyword evidence="7" id="KW-0472">Membrane</keyword>
<keyword evidence="8 11" id="KW-1015">Disulfide bond</keyword>
<keyword evidence="15" id="KW-1185">Reference proteome</keyword>
<evidence type="ECO:0000256" key="3">
    <source>
        <dbReference type="ARBA" id="ARBA00022583"/>
    </source>
</evidence>
<evidence type="ECO:0000256" key="10">
    <source>
        <dbReference type="ARBA" id="ARBA00037878"/>
    </source>
</evidence>
<accession>A0ABN7TFW5</accession>
<dbReference type="Gene3D" id="4.10.400.10">
    <property type="entry name" value="Low-density Lipoprotein Receptor"/>
    <property type="match status" value="3"/>
</dbReference>
<comment type="caution">
    <text evidence="11">Lacks conserved residue(s) required for the propagation of feature annotation.</text>
</comment>
<evidence type="ECO:0000256" key="7">
    <source>
        <dbReference type="ARBA" id="ARBA00023136"/>
    </source>
</evidence>
<dbReference type="Proteomes" id="UP001158576">
    <property type="component" value="Chromosome 2"/>
</dbReference>
<dbReference type="CDD" id="cd00112">
    <property type="entry name" value="LDLa"/>
    <property type="match status" value="2"/>
</dbReference>
<evidence type="ECO:0000256" key="12">
    <source>
        <dbReference type="SAM" id="MobiDB-lite"/>
    </source>
</evidence>
<feature type="domain" description="CUB" evidence="13">
    <location>
        <begin position="737"/>
        <end position="861"/>
    </location>
</feature>
<evidence type="ECO:0000256" key="11">
    <source>
        <dbReference type="PROSITE-ProRule" id="PRU00124"/>
    </source>
</evidence>
<name>A0ABN7TFW5_OIKDI</name>
<dbReference type="EMBL" id="OU015567">
    <property type="protein sequence ID" value="CAG5113681.1"/>
    <property type="molecule type" value="Genomic_DNA"/>
</dbReference>
<feature type="region of interest" description="Disordered" evidence="12">
    <location>
        <begin position="172"/>
        <end position="193"/>
    </location>
</feature>
<feature type="disulfide bond" evidence="11">
    <location>
        <begin position="707"/>
        <end position="722"/>
    </location>
</feature>
<dbReference type="PANTHER" id="PTHR24270">
    <property type="entry name" value="LOW-DENSITY LIPOPROTEIN RECEPTOR-RELATED"/>
    <property type="match status" value="1"/>
</dbReference>
<evidence type="ECO:0000256" key="5">
    <source>
        <dbReference type="ARBA" id="ARBA00022737"/>
    </source>
</evidence>
<comment type="subcellular location">
    <subcellularLocation>
        <location evidence="10">Membrane</location>
        <location evidence="10">Coated pit</location>
    </subcellularLocation>
    <subcellularLocation>
        <location evidence="1">Membrane</location>
        <topology evidence="1">Single-pass membrane protein</topology>
    </subcellularLocation>
</comment>
<proteinExistence type="inferred from homology"/>
<dbReference type="SUPFAM" id="SSF57424">
    <property type="entry name" value="LDL receptor-like module"/>
    <property type="match status" value="2"/>
</dbReference>
<dbReference type="CDD" id="cd00041">
    <property type="entry name" value="CUB"/>
    <property type="match status" value="1"/>
</dbReference>
<feature type="disulfide bond" evidence="11">
    <location>
        <begin position="1180"/>
        <end position="1195"/>
    </location>
</feature>
<sequence length="1770" mass="198095">MHVFIFLTSFCMANHDALWEKYIVEIENTNFADYENFVSAEGFTSEAFRYGPIFTRFLIRGDRDKIVQKDFVKTIVDYESCHHRAFGELEPSRKNVGNGININLTTTDLLGECEWACFVTESCTGFSVSAIFEICEIFFEEDLQSTIYVGFEGKRIITGPYFEFSNPCSGSKGSDVNYDDDDDGDGSDRNNQTYGNHISVDEDEFFFGDLKIPEKIFTDLLIQENNEKDAAIIFFNGEKFDAVNDDLKYLCINGLKLEYIKDINGIYDCDWFFGIGENTTFTDGDEEKAYFFLSTVVDFFGEGILDCLDSKNFVYAWNGITGGYICENYHLNFTIELENPFLSELHVITPKNESAANLTSFINEFDTIFYKKDDNIFVNVGWLDFESGKERCDQNGMSLLSKISQLEDVIELVTSKNLDENRRIWLNLKNEILADPISGFNLNSKNIFVNYNQSFYYPEESDFSNSWCVGAYSDNQVDLGVADGLRYSRTEFLYKLDDALVLSASLGVDIVTELEVDLEDLKLFLEKNPDRVYKGQEFEGYKYFIFSKSIEGGNSIQTVSTSLRLTDFEGIENFCGDSFGCSPDPADEQRMKDEITNSTLEALPGRDITIDFKSWARGSVVCDYDIVETVPLALVTDTYVSPMDSFLASMSVFDKFGVDKNFTEGFTQASEVIECKTGYFACDFGNILKPGAQVKKKSACLPDVLKCDGILQCPTGFDEDGCAKIEFLTDSIPLKPEGEYVLYDGYIWLASTDFSNAHYPGSSFQSWNLKTTPGLAFLASFIHFNTEYDRHSGSCADKLEFKLLNGEALSFVYEFCGDMESASVPFVPPRSLPILSTEVEIEFESDAFTDYDGFLIPVEWACDGEIDCSSGADESGCSVGSHPKRHQHWSNDGLEKHSFLYGDFTPIDLIENDLEALAISERAEKLGLSNDTFSCGNYTMHGIFECDGFVDCLLAEDELACTDTFQEELVDLAESNSLQMLEGVSRLKVSSPLTSISSDGFPNENQKNFRSLLYLSGPVNSIFIIYPIHFYLPSVTGCLSNRLDIHDGGSLTENLIWSFCSLPSNIPAKITTKTNEIVLNLKIDYGDSGKFLFLIKNIEVSGAYNETEPSCESWPVQYLRAYPNLFINSDDSTCKPFAGDDYCFQNGTLESCSQGVSFDCPPTTHQCSSGTQCVPFSKVCDLIPDCPARDDEESCQFNSEAFEIPNLVDSDARLKAFTPNAQQNEFILLALFDLSASNSTGELNIDGQNMSLNKNLLFVNGNITSLDIASDGHEHIQLIKTYESYTVLDNVFTNSLTDQIMNYESGKTYLYSIQRTRSFTLSFNRYNIEAVKSFRGNSEFCVDQLLVFDDGILVETICGEGEDFEIDILSGQATILLISDRPGKYDLRNTDMDRFMSLVLKNELNCCAADCASRVTCSCPDDTGFFVASVSENQVKRRSLQSQFESVILNMDFVNCTLGVPSEGWTNWMSAVTPTGIQLAGVYVSGGEEESTSNLRNYYSFCPSSNIINVECRAKSGSPLHNSVQCSKSGVFCLNRNLAGNLCDDHEIRFFCVCDVQATFENTTSCSAGWDTPQTTSLDQLRTEDLESRLKFLRGINCINQAGTDLSDLDQTGFNPSFSCNLADGYRCAQKAPCHPCPPVQVKLWKSCSDDANFTYFDDLIISNETSVVTQETFLDPKQCYSFSGTDRLLGNVTKEICDGNCWAISYFDDKKGHVWDELGCQKSDCVQQYSQSDCFRATSAGNGQICVHCCTTDLCNYNIRIGFILIRKI</sequence>
<dbReference type="InterPro" id="IPR023415">
    <property type="entry name" value="LDLR_class-A_CS"/>
</dbReference>
<dbReference type="SMART" id="SM00192">
    <property type="entry name" value="LDLa"/>
    <property type="match status" value="4"/>
</dbReference>
<dbReference type="InterPro" id="IPR035914">
    <property type="entry name" value="Sperma_CUB_dom_sf"/>
</dbReference>
<reference evidence="14 15" key="1">
    <citation type="submission" date="2021-04" db="EMBL/GenBank/DDBJ databases">
        <authorList>
            <person name="Bliznina A."/>
        </authorList>
    </citation>
    <scope>NUCLEOTIDE SEQUENCE [LARGE SCALE GENOMIC DNA]</scope>
</reference>
<feature type="domain" description="CUB" evidence="13">
    <location>
        <begin position="961"/>
        <end position="1100"/>
    </location>
</feature>
<dbReference type="Gene3D" id="2.60.120.290">
    <property type="entry name" value="Spermadhesin, CUB domain"/>
    <property type="match status" value="2"/>
</dbReference>
<evidence type="ECO:0000256" key="2">
    <source>
        <dbReference type="ARBA" id="ARBA00009939"/>
    </source>
</evidence>
<dbReference type="InterPro" id="IPR050685">
    <property type="entry name" value="LDLR"/>
</dbReference>
<comment type="similarity">
    <text evidence="2">Belongs to the LDLR family.</text>
</comment>
<evidence type="ECO:0000256" key="1">
    <source>
        <dbReference type="ARBA" id="ARBA00004167"/>
    </source>
</evidence>
<keyword evidence="6" id="KW-1133">Transmembrane helix</keyword>
<dbReference type="InterPro" id="IPR036055">
    <property type="entry name" value="LDL_receptor-like_sf"/>
</dbReference>